<dbReference type="CDD" id="cd18176">
    <property type="entry name" value="ATP-synt_Vo_c_ATP6C_rpt2"/>
    <property type="match status" value="1"/>
</dbReference>
<dbReference type="InterPro" id="IPR000245">
    <property type="entry name" value="ATPase_proteolipid_csu"/>
</dbReference>
<feature type="transmembrane region" description="Helical" evidence="11">
    <location>
        <begin position="87"/>
        <end position="111"/>
    </location>
</feature>
<dbReference type="AlphaFoldDB" id="A0A4T0ECH5"/>
<evidence type="ECO:0000256" key="2">
    <source>
        <dbReference type="ARBA" id="ARBA00007296"/>
    </source>
</evidence>
<dbReference type="SUPFAM" id="SSF81333">
    <property type="entry name" value="F1F0 ATP synthase subunit C"/>
    <property type="match status" value="1"/>
</dbReference>
<evidence type="ECO:0000313" key="13">
    <source>
        <dbReference type="EMBL" id="TIB11515.1"/>
    </source>
</evidence>
<keyword evidence="3 11" id="KW-0813">Transport</keyword>
<protein>
    <recommendedName>
        <fullName evidence="11">V-type proton ATPase proteolipid subunit</fullName>
    </recommendedName>
</protein>
<keyword evidence="5 11" id="KW-0375">Hydrogen ion transport</keyword>
<comment type="function">
    <text evidence="9">Proton-conducting pore forming subunit of the V0 complex of vacuolar(H+)-ATPase (V-ATPase), a multisubunit enzyme composed of a peripheral complex (V1) that hydrolyzes ATP and a membrane integral complex (V0) that translocates protons. V-ATPase is responsible for acidifying and maintaining the pH of intracellular compartments.</text>
</comment>
<sequence length="196" mass="20052">MGPFLKKSHSNPGSFIGRFLGVAYQPPSTQIIQMSDQCPVFAHFLGFGGVASAMILSTIGAAYGTAKSGVGISGLATFKPELVMKSLIPIIMSGILAVYGLVVSVLIAGSLSPAEPYSLFAGCTHLAAGLACGGSGLAAGLAIGKAGDAFVRAYVYQSRVFVGMLLTLIFAEVLGLYGLIVALILNTRITGDECNA</sequence>
<evidence type="ECO:0000259" key="12">
    <source>
        <dbReference type="Pfam" id="PF00137"/>
    </source>
</evidence>
<comment type="similarity">
    <text evidence="2 11">Belongs to the V-ATPase proteolipid subunit family.</text>
</comment>
<evidence type="ECO:0000256" key="6">
    <source>
        <dbReference type="ARBA" id="ARBA00022989"/>
    </source>
</evidence>
<dbReference type="EMBL" id="SPOF01000023">
    <property type="protein sequence ID" value="TIB11515.1"/>
    <property type="molecule type" value="Genomic_DNA"/>
</dbReference>
<feature type="domain" description="V-ATPase proteolipid subunit C-like" evidence="12">
    <location>
        <begin position="49"/>
        <end position="107"/>
    </location>
</feature>
<dbReference type="GO" id="GO:0033179">
    <property type="term" value="C:proton-transporting V-type ATPase, V0 domain"/>
    <property type="evidence" value="ECO:0007669"/>
    <property type="project" value="InterPro"/>
</dbReference>
<comment type="subunit">
    <text evidence="10 11">V-ATPase is a heteromultimeric enzyme composed of a peripheral catalytic V1 complex (components A to H) attached to an integral membrane V0 proton pore complex (components: a, c, c', c'', d, e, f and VOA1). The decameric c-ring forms the proton-conducting pore, and is composed of eight proteolipid subunits c, one subunit c' and one subunit c''.</text>
</comment>
<dbReference type="PANTHER" id="PTHR10263">
    <property type="entry name" value="V-TYPE PROTON ATPASE PROTEOLIPID SUBUNIT"/>
    <property type="match status" value="1"/>
</dbReference>
<gene>
    <name evidence="13" type="ORF">E3P90_02378</name>
</gene>
<organism evidence="13 14">
    <name type="scientific">Wallemia ichthyophaga</name>
    <dbReference type="NCBI Taxonomy" id="245174"/>
    <lineage>
        <taxon>Eukaryota</taxon>
        <taxon>Fungi</taxon>
        <taxon>Dikarya</taxon>
        <taxon>Basidiomycota</taxon>
        <taxon>Wallemiomycotina</taxon>
        <taxon>Wallemiomycetes</taxon>
        <taxon>Wallemiales</taxon>
        <taxon>Wallemiaceae</taxon>
        <taxon>Wallemia</taxon>
    </lineage>
</organism>
<keyword evidence="8 11" id="KW-0472">Membrane</keyword>
<dbReference type="Pfam" id="PF00137">
    <property type="entry name" value="ATP-synt_C"/>
    <property type="match status" value="2"/>
</dbReference>
<reference evidence="13 14" key="1">
    <citation type="submission" date="2019-03" db="EMBL/GenBank/DDBJ databases">
        <title>Sequencing 23 genomes of Wallemia ichthyophaga.</title>
        <authorList>
            <person name="Gostincar C."/>
        </authorList>
    </citation>
    <scope>NUCLEOTIDE SEQUENCE [LARGE SCALE GENOMIC DNA]</scope>
    <source>
        <strain evidence="13 14">EXF-8621</strain>
    </source>
</reference>
<dbReference type="InterPro" id="IPR035921">
    <property type="entry name" value="F/V-ATP_Csub_sf"/>
</dbReference>
<feature type="domain" description="V-ATPase proteolipid subunit C-like" evidence="12">
    <location>
        <begin position="126"/>
        <end position="185"/>
    </location>
</feature>
<dbReference type="CDD" id="cd18175">
    <property type="entry name" value="ATP-synt_Vo_c_ATP6C_rpt1"/>
    <property type="match status" value="1"/>
</dbReference>
<evidence type="ECO:0000313" key="14">
    <source>
        <dbReference type="Proteomes" id="UP000306954"/>
    </source>
</evidence>
<dbReference type="FunFam" id="1.20.120.610:FF:000001">
    <property type="entry name" value="V-type proton ATPase proteolipid subunit"/>
    <property type="match status" value="1"/>
</dbReference>
<name>A0A4T0ECH5_WALIC</name>
<proteinExistence type="inferred from homology"/>
<comment type="subcellular location">
    <subcellularLocation>
        <location evidence="1 11">Vacuole membrane</location>
        <topology evidence="1 11">Multi-pass membrane protein</topology>
    </subcellularLocation>
</comment>
<comment type="function">
    <text evidence="11">Proton-conducting pore forming of the V0 complex of vacuolar(H+)-ATPase (V-ATPase), a multisubunit enzyme composed of a peripheral complex (V1) that hydrolyzes ATP and a membrane integral complex (V0) that translocates protons. V-ATPase is responsible for acidifying and maintaining the pH of intracellular compartments.</text>
</comment>
<keyword evidence="7 11" id="KW-0406">Ion transport</keyword>
<evidence type="ECO:0000256" key="10">
    <source>
        <dbReference type="ARBA" id="ARBA00046480"/>
    </source>
</evidence>
<keyword evidence="6 11" id="KW-1133">Transmembrane helix</keyword>
<evidence type="ECO:0000256" key="7">
    <source>
        <dbReference type="ARBA" id="ARBA00023065"/>
    </source>
</evidence>
<evidence type="ECO:0000256" key="11">
    <source>
        <dbReference type="RuleBase" id="RU363060"/>
    </source>
</evidence>
<dbReference type="GO" id="GO:0005774">
    <property type="term" value="C:vacuolar membrane"/>
    <property type="evidence" value="ECO:0007669"/>
    <property type="project" value="UniProtKB-SubCell"/>
</dbReference>
<comment type="caution">
    <text evidence="13">The sequence shown here is derived from an EMBL/GenBank/DDBJ whole genome shotgun (WGS) entry which is preliminary data.</text>
</comment>
<dbReference type="Gene3D" id="1.20.120.610">
    <property type="entry name" value="lithium bound rotor ring of v- atpase"/>
    <property type="match status" value="1"/>
</dbReference>
<dbReference type="Proteomes" id="UP000306954">
    <property type="component" value="Unassembled WGS sequence"/>
</dbReference>
<dbReference type="InterPro" id="IPR002379">
    <property type="entry name" value="ATPase_proteolipid_c-like_dom"/>
</dbReference>
<accession>A0A4T0ECH5</accession>
<dbReference type="PRINTS" id="PR00122">
    <property type="entry name" value="VACATPASE"/>
</dbReference>
<keyword evidence="4 11" id="KW-0812">Transmembrane</keyword>
<evidence type="ECO:0000256" key="8">
    <source>
        <dbReference type="ARBA" id="ARBA00023136"/>
    </source>
</evidence>
<dbReference type="GO" id="GO:0046961">
    <property type="term" value="F:proton-transporting ATPase activity, rotational mechanism"/>
    <property type="evidence" value="ECO:0007669"/>
    <property type="project" value="InterPro"/>
</dbReference>
<feature type="transmembrane region" description="Helical" evidence="11">
    <location>
        <begin position="44"/>
        <end position="66"/>
    </location>
</feature>
<evidence type="ECO:0000256" key="4">
    <source>
        <dbReference type="ARBA" id="ARBA00022692"/>
    </source>
</evidence>
<evidence type="ECO:0000256" key="5">
    <source>
        <dbReference type="ARBA" id="ARBA00022781"/>
    </source>
</evidence>
<dbReference type="InterPro" id="IPR011555">
    <property type="entry name" value="ATPase_proteolipid_su_C_euk"/>
</dbReference>
<feature type="transmembrane region" description="Helical" evidence="11">
    <location>
        <begin position="117"/>
        <end position="139"/>
    </location>
</feature>
<evidence type="ECO:0000256" key="1">
    <source>
        <dbReference type="ARBA" id="ARBA00004128"/>
    </source>
</evidence>
<keyword evidence="11" id="KW-0926">Vacuole</keyword>
<evidence type="ECO:0000256" key="3">
    <source>
        <dbReference type="ARBA" id="ARBA00022448"/>
    </source>
</evidence>
<dbReference type="OrthoDB" id="1744869at2759"/>
<dbReference type="NCBIfam" id="TIGR01100">
    <property type="entry name" value="V_ATP_synt_C"/>
    <property type="match status" value="1"/>
</dbReference>
<feature type="transmembrane region" description="Helical" evidence="11">
    <location>
        <begin position="160"/>
        <end position="185"/>
    </location>
</feature>
<evidence type="ECO:0000256" key="9">
    <source>
        <dbReference type="ARBA" id="ARBA00045519"/>
    </source>
</evidence>